<keyword evidence="7" id="KW-0297">G-protein coupled receptor</keyword>
<evidence type="ECO:0000256" key="6">
    <source>
        <dbReference type="ARBA" id="ARBA00022989"/>
    </source>
</evidence>
<feature type="transmembrane region" description="Helical" evidence="11">
    <location>
        <begin position="102"/>
        <end position="121"/>
    </location>
</feature>
<evidence type="ECO:0000313" key="14">
    <source>
        <dbReference type="Proteomes" id="UP000002279"/>
    </source>
</evidence>
<evidence type="ECO:0000256" key="7">
    <source>
        <dbReference type="ARBA" id="ARBA00023040"/>
    </source>
</evidence>
<dbReference type="GO" id="GO:0004930">
    <property type="term" value="F:G protein-coupled receptor activity"/>
    <property type="evidence" value="ECO:0007669"/>
    <property type="project" value="UniProtKB-KW"/>
</dbReference>
<dbReference type="PRINTS" id="PR00245">
    <property type="entry name" value="OLFACTORYR"/>
</dbReference>
<dbReference type="PROSITE" id="PS50262">
    <property type="entry name" value="G_PROTEIN_RECEP_F1_2"/>
    <property type="match status" value="1"/>
</dbReference>
<feature type="transmembrane region" description="Helical" evidence="11">
    <location>
        <begin position="26"/>
        <end position="48"/>
    </location>
</feature>
<accession>A0A6I8P6X5</accession>
<dbReference type="Pfam" id="PF13853">
    <property type="entry name" value="7tm_4"/>
    <property type="match status" value="1"/>
</dbReference>
<feature type="transmembrane region" description="Helical" evidence="11">
    <location>
        <begin position="60"/>
        <end position="82"/>
    </location>
</feature>
<sequence length="316" mass="35305">PRSWNALPPHLYFILAGFSNQPEVEALLFGLISIFYFLTLVGNSTIILESCFDPCLHTPINFFLSNLSFLELGFITSCVPQMLVNLIRSDRVISHLGCVVQLYIFLWLGATKCVLLVVMAFDRYVAICRPLNYLTIMHPRLCFLLAAIAWGAGGLGNSVIQSTITLRLPRCGHRHLAHFICEVPALIKLACMDTKANEIQLFVATLVLLLLPMTLIMLSYGFIARAVLRIKSSQAWQKALGTCGSHLLVVTLFFGMGSVIYIQPNSSFSKTSGKFLTLFYTVVTPTLNPIIYTLRNKDMLGAVRRLLWKDCCSMKT</sequence>
<feature type="transmembrane region" description="Helical" evidence="11">
    <location>
        <begin position="141"/>
        <end position="160"/>
    </location>
</feature>
<proteinExistence type="predicted"/>
<reference evidence="13" key="2">
    <citation type="submission" date="2025-09" db="UniProtKB">
        <authorList>
            <consortium name="Ensembl"/>
        </authorList>
    </citation>
    <scope>IDENTIFICATION</scope>
    <source>
        <strain evidence="13">Glennie</strain>
    </source>
</reference>
<protein>
    <recommendedName>
        <fullName evidence="12">G-protein coupled receptors family 1 profile domain-containing protein</fullName>
    </recommendedName>
</protein>
<evidence type="ECO:0000259" key="12">
    <source>
        <dbReference type="PROSITE" id="PS50262"/>
    </source>
</evidence>
<dbReference type="CDD" id="cd15947">
    <property type="entry name" value="7tmA_OR2B-like"/>
    <property type="match status" value="1"/>
</dbReference>
<organism evidence="13 14">
    <name type="scientific">Ornithorhynchus anatinus</name>
    <name type="common">Duckbill platypus</name>
    <dbReference type="NCBI Taxonomy" id="9258"/>
    <lineage>
        <taxon>Eukaryota</taxon>
        <taxon>Metazoa</taxon>
        <taxon>Chordata</taxon>
        <taxon>Craniata</taxon>
        <taxon>Vertebrata</taxon>
        <taxon>Euteleostomi</taxon>
        <taxon>Mammalia</taxon>
        <taxon>Monotremata</taxon>
        <taxon>Ornithorhynchidae</taxon>
        <taxon>Ornithorhynchus</taxon>
    </lineage>
</organism>
<evidence type="ECO:0000256" key="8">
    <source>
        <dbReference type="ARBA" id="ARBA00023136"/>
    </source>
</evidence>
<comment type="subcellular location">
    <subcellularLocation>
        <location evidence="1">Cell membrane</location>
        <topology evidence="1">Multi-pass membrane protein</topology>
    </subcellularLocation>
</comment>
<keyword evidence="8 11" id="KW-0472">Membrane</keyword>
<evidence type="ECO:0000256" key="9">
    <source>
        <dbReference type="ARBA" id="ARBA00023170"/>
    </source>
</evidence>
<keyword evidence="3" id="KW-0716">Sensory transduction</keyword>
<evidence type="ECO:0000256" key="5">
    <source>
        <dbReference type="ARBA" id="ARBA00022725"/>
    </source>
</evidence>
<keyword evidence="10" id="KW-0807">Transducer</keyword>
<dbReference type="Proteomes" id="UP000002279">
    <property type="component" value="Unplaced"/>
</dbReference>
<reference evidence="13" key="1">
    <citation type="submission" date="2025-08" db="UniProtKB">
        <authorList>
            <consortium name="Ensembl"/>
        </authorList>
    </citation>
    <scope>IDENTIFICATION</scope>
    <source>
        <strain evidence="13">Glennie</strain>
    </source>
</reference>
<dbReference type="Gene3D" id="1.20.1070.10">
    <property type="entry name" value="Rhodopsin 7-helix transmembrane proteins"/>
    <property type="match status" value="1"/>
</dbReference>
<keyword evidence="9" id="KW-0675">Receptor</keyword>
<keyword evidence="5" id="KW-0552">Olfaction</keyword>
<dbReference type="GO" id="GO:0004984">
    <property type="term" value="F:olfactory receptor activity"/>
    <property type="evidence" value="ECO:0000318"/>
    <property type="project" value="GO_Central"/>
</dbReference>
<feature type="transmembrane region" description="Helical" evidence="11">
    <location>
        <begin position="275"/>
        <end position="294"/>
    </location>
</feature>
<keyword evidence="2" id="KW-1003">Cell membrane</keyword>
<evidence type="ECO:0000256" key="10">
    <source>
        <dbReference type="ARBA" id="ARBA00023224"/>
    </source>
</evidence>
<feature type="transmembrane region" description="Helical" evidence="11">
    <location>
        <begin position="240"/>
        <end position="263"/>
    </location>
</feature>
<dbReference type="InterPro" id="IPR000276">
    <property type="entry name" value="GPCR_Rhodpsn"/>
</dbReference>
<evidence type="ECO:0000256" key="3">
    <source>
        <dbReference type="ARBA" id="ARBA00022606"/>
    </source>
</evidence>
<dbReference type="FunFam" id="1.20.1070.10:FF:000005">
    <property type="entry name" value="Olfactory receptor"/>
    <property type="match status" value="1"/>
</dbReference>
<dbReference type="GO" id="GO:0005886">
    <property type="term" value="C:plasma membrane"/>
    <property type="evidence" value="ECO:0000318"/>
    <property type="project" value="GO_Central"/>
</dbReference>
<dbReference type="AlphaFoldDB" id="A0A6I8P6X5"/>
<dbReference type="InParanoid" id="A0A6I8P6X5"/>
<feature type="transmembrane region" description="Helical" evidence="11">
    <location>
        <begin position="202"/>
        <end position="228"/>
    </location>
</feature>
<dbReference type="PRINTS" id="PR00237">
    <property type="entry name" value="GPCRRHODOPSN"/>
</dbReference>
<evidence type="ECO:0000256" key="2">
    <source>
        <dbReference type="ARBA" id="ARBA00022475"/>
    </source>
</evidence>
<dbReference type="GeneTree" id="ENSGT01150000286947"/>
<keyword evidence="4 11" id="KW-0812">Transmembrane</keyword>
<evidence type="ECO:0000256" key="11">
    <source>
        <dbReference type="SAM" id="Phobius"/>
    </source>
</evidence>
<keyword evidence="6 11" id="KW-1133">Transmembrane helix</keyword>
<dbReference type="OMA" id="ILESCFD"/>
<keyword evidence="14" id="KW-1185">Reference proteome</keyword>
<dbReference type="SUPFAM" id="SSF81321">
    <property type="entry name" value="Family A G protein-coupled receptor-like"/>
    <property type="match status" value="1"/>
</dbReference>
<evidence type="ECO:0000256" key="1">
    <source>
        <dbReference type="ARBA" id="ARBA00004651"/>
    </source>
</evidence>
<dbReference type="GO" id="GO:0050911">
    <property type="term" value="P:detection of chemical stimulus involved in sensory perception of smell"/>
    <property type="evidence" value="ECO:0000318"/>
    <property type="project" value="GO_Central"/>
</dbReference>
<dbReference type="InterPro" id="IPR017452">
    <property type="entry name" value="GPCR_Rhodpsn_7TM"/>
</dbReference>
<dbReference type="PANTHER" id="PTHR26453">
    <property type="entry name" value="OLFACTORY RECEPTOR"/>
    <property type="match status" value="1"/>
</dbReference>
<dbReference type="Ensembl" id="ENSOANT00000051081.1">
    <property type="protein sequence ID" value="ENSOANP00000048574.1"/>
    <property type="gene ID" value="ENSOANG00000045630.1"/>
</dbReference>
<dbReference type="InterPro" id="IPR000725">
    <property type="entry name" value="Olfact_rcpt"/>
</dbReference>
<evidence type="ECO:0000256" key="4">
    <source>
        <dbReference type="ARBA" id="ARBA00022692"/>
    </source>
</evidence>
<feature type="domain" description="G-protein coupled receptors family 1 profile" evidence="12">
    <location>
        <begin position="42"/>
        <end position="292"/>
    </location>
</feature>
<name>A0A6I8P6X5_ORNAN</name>
<evidence type="ECO:0000313" key="13">
    <source>
        <dbReference type="Ensembl" id="ENSOANP00000048574.1"/>
    </source>
</evidence>